<dbReference type="EMBL" id="AGNL01017664">
    <property type="protein sequence ID" value="EJK64080.1"/>
    <property type="molecule type" value="Genomic_DNA"/>
</dbReference>
<organism evidence="1 2">
    <name type="scientific">Thalassiosira oceanica</name>
    <name type="common">Marine diatom</name>
    <dbReference type="NCBI Taxonomy" id="159749"/>
    <lineage>
        <taxon>Eukaryota</taxon>
        <taxon>Sar</taxon>
        <taxon>Stramenopiles</taxon>
        <taxon>Ochrophyta</taxon>
        <taxon>Bacillariophyta</taxon>
        <taxon>Coscinodiscophyceae</taxon>
        <taxon>Thalassiosirophycidae</taxon>
        <taxon>Thalassiosirales</taxon>
        <taxon>Thalassiosiraceae</taxon>
        <taxon>Thalassiosira</taxon>
    </lineage>
</organism>
<dbReference type="OrthoDB" id="195421at2759"/>
<dbReference type="eggNOG" id="ENOG502SKV2">
    <property type="taxonomic scope" value="Eukaryota"/>
</dbReference>
<feature type="non-terminal residue" evidence="1">
    <location>
        <position position="122"/>
    </location>
</feature>
<dbReference type="Proteomes" id="UP000266841">
    <property type="component" value="Unassembled WGS sequence"/>
</dbReference>
<accession>K0SFD6</accession>
<sequence>MPSGHRDMQEYKKECSSKARASLQLRGKENFAIRMQDENDRMERLDNDHESHLLDTAAWHDVNEYVKECKRRTRLSLAFRAKEKRRHKVYEKKMAEEKVQRQHIDTLFRSEDAHFLEMARLT</sequence>
<evidence type="ECO:0000313" key="1">
    <source>
        <dbReference type="EMBL" id="EJK64080.1"/>
    </source>
</evidence>
<evidence type="ECO:0000313" key="2">
    <source>
        <dbReference type="Proteomes" id="UP000266841"/>
    </source>
</evidence>
<reference evidence="1 2" key="1">
    <citation type="journal article" date="2012" name="Genome Biol.">
        <title>Genome and low-iron response of an oceanic diatom adapted to chronic iron limitation.</title>
        <authorList>
            <person name="Lommer M."/>
            <person name="Specht M."/>
            <person name="Roy A.S."/>
            <person name="Kraemer L."/>
            <person name="Andreson R."/>
            <person name="Gutowska M.A."/>
            <person name="Wolf J."/>
            <person name="Bergner S.V."/>
            <person name="Schilhabel M.B."/>
            <person name="Klostermeier U.C."/>
            <person name="Beiko R.G."/>
            <person name="Rosenstiel P."/>
            <person name="Hippler M."/>
            <person name="Laroche J."/>
        </authorList>
    </citation>
    <scope>NUCLEOTIDE SEQUENCE [LARGE SCALE GENOMIC DNA]</scope>
    <source>
        <strain evidence="1 2">CCMP1005</strain>
    </source>
</reference>
<dbReference type="AlphaFoldDB" id="K0SFD6"/>
<protein>
    <submittedName>
        <fullName evidence="1">Uncharacterized protein</fullName>
    </submittedName>
</protein>
<gene>
    <name evidence="1" type="ORF">THAOC_15221</name>
</gene>
<proteinExistence type="predicted"/>
<keyword evidence="2" id="KW-1185">Reference proteome</keyword>
<name>K0SFD6_THAOC</name>
<comment type="caution">
    <text evidence="1">The sequence shown here is derived from an EMBL/GenBank/DDBJ whole genome shotgun (WGS) entry which is preliminary data.</text>
</comment>